<reference evidence="2 3" key="1">
    <citation type="submission" date="2020-04" db="EMBL/GenBank/DDBJ databases">
        <authorList>
            <person name="Klaysubun C."/>
            <person name="Duangmal K."/>
            <person name="Lipun K."/>
        </authorList>
    </citation>
    <scope>NUCLEOTIDE SEQUENCE [LARGE SCALE GENOMIC DNA]</scope>
    <source>
        <strain evidence="2 3">JCM 11839</strain>
    </source>
</reference>
<dbReference type="EMBL" id="JAAXKY010000040">
    <property type="protein sequence ID" value="NMH78268.1"/>
    <property type="molecule type" value="Genomic_DNA"/>
</dbReference>
<dbReference type="RefSeq" id="WP_169396343.1">
    <property type="nucleotide sequence ID" value="NZ_BAAAJH010000014.1"/>
</dbReference>
<name>A0ABX1RD17_9PSEU</name>
<dbReference type="Gene3D" id="1.20.1260.10">
    <property type="match status" value="1"/>
</dbReference>
<accession>A0ABX1RD17</accession>
<dbReference type="InterPro" id="IPR009078">
    <property type="entry name" value="Ferritin-like_SF"/>
</dbReference>
<evidence type="ECO:0000259" key="1">
    <source>
        <dbReference type="Pfam" id="PF14530"/>
    </source>
</evidence>
<feature type="domain" description="DUF4439" evidence="1">
    <location>
        <begin position="19"/>
        <end position="154"/>
    </location>
</feature>
<sequence>MTEPPPPGGPTIDKTAMAALQNALAAEHAALWCYTLIPAFLPPDQIKQADADADAHRKLRGAVEQTLSLYGAQPVSAQPAYHTPQPVVDGPSAAALAVVAETDALTAWLSVVEHTTDRQLRQASLSALTSGTLRCARWRVVVRTPPAIPIFPGRP</sequence>
<dbReference type="InterPro" id="IPR029447">
    <property type="entry name" value="DUF4439"/>
</dbReference>
<keyword evidence="3" id="KW-1185">Reference proteome</keyword>
<dbReference type="CDD" id="cd00657">
    <property type="entry name" value="Ferritin_like"/>
    <property type="match status" value="1"/>
</dbReference>
<dbReference type="Pfam" id="PF14530">
    <property type="entry name" value="DUF4439"/>
    <property type="match status" value="1"/>
</dbReference>
<comment type="caution">
    <text evidence="2">The sequence shown here is derived from an EMBL/GenBank/DDBJ whole genome shotgun (WGS) entry which is preliminary data.</text>
</comment>
<evidence type="ECO:0000313" key="2">
    <source>
        <dbReference type="EMBL" id="NMH78268.1"/>
    </source>
</evidence>
<dbReference type="SUPFAM" id="SSF47240">
    <property type="entry name" value="Ferritin-like"/>
    <property type="match status" value="1"/>
</dbReference>
<gene>
    <name evidence="2" type="ORF">HF577_14385</name>
</gene>
<dbReference type="Proteomes" id="UP001296706">
    <property type="component" value="Unassembled WGS sequence"/>
</dbReference>
<evidence type="ECO:0000313" key="3">
    <source>
        <dbReference type="Proteomes" id="UP001296706"/>
    </source>
</evidence>
<proteinExistence type="predicted"/>
<protein>
    <submittedName>
        <fullName evidence="2">Ferritin-like domain-containing protein</fullName>
    </submittedName>
</protein>
<organism evidence="2 3">
    <name type="scientific">Pseudonocardia xinjiangensis</name>
    <dbReference type="NCBI Taxonomy" id="75289"/>
    <lineage>
        <taxon>Bacteria</taxon>
        <taxon>Bacillati</taxon>
        <taxon>Actinomycetota</taxon>
        <taxon>Actinomycetes</taxon>
        <taxon>Pseudonocardiales</taxon>
        <taxon>Pseudonocardiaceae</taxon>
        <taxon>Pseudonocardia</taxon>
    </lineage>
</organism>
<dbReference type="InterPro" id="IPR012347">
    <property type="entry name" value="Ferritin-like"/>
</dbReference>